<keyword evidence="3" id="KW-1185">Reference proteome</keyword>
<comment type="caution">
    <text evidence="2">The sequence shown here is derived from an EMBL/GenBank/DDBJ whole genome shotgun (WGS) entry which is preliminary data.</text>
</comment>
<organism evidence="2 3">
    <name type="scientific">Cudoniella acicularis</name>
    <dbReference type="NCBI Taxonomy" id="354080"/>
    <lineage>
        <taxon>Eukaryota</taxon>
        <taxon>Fungi</taxon>
        <taxon>Dikarya</taxon>
        <taxon>Ascomycota</taxon>
        <taxon>Pezizomycotina</taxon>
        <taxon>Leotiomycetes</taxon>
        <taxon>Helotiales</taxon>
        <taxon>Tricladiaceae</taxon>
        <taxon>Cudoniella</taxon>
    </lineage>
</organism>
<accession>A0A8H4W3N6</accession>
<dbReference type="Proteomes" id="UP000566819">
    <property type="component" value="Unassembled WGS sequence"/>
</dbReference>
<dbReference type="AlphaFoldDB" id="A0A8H4W3N6"/>
<evidence type="ECO:0000313" key="2">
    <source>
        <dbReference type="EMBL" id="KAF4630555.1"/>
    </source>
</evidence>
<proteinExistence type="predicted"/>
<gene>
    <name evidence="2" type="ORF">G7Y89_g7583</name>
</gene>
<evidence type="ECO:0000313" key="3">
    <source>
        <dbReference type="Proteomes" id="UP000566819"/>
    </source>
</evidence>
<name>A0A8H4W3N6_9HELO</name>
<protein>
    <submittedName>
        <fullName evidence="2">Uncharacterized protein</fullName>
    </submittedName>
</protein>
<reference evidence="2 3" key="1">
    <citation type="submission" date="2020-03" db="EMBL/GenBank/DDBJ databases">
        <title>Draft Genome Sequence of Cudoniella acicularis.</title>
        <authorList>
            <person name="Buettner E."/>
            <person name="Kellner H."/>
        </authorList>
    </citation>
    <scope>NUCLEOTIDE SEQUENCE [LARGE SCALE GENOMIC DNA]</scope>
    <source>
        <strain evidence="2 3">DSM 108380</strain>
    </source>
</reference>
<dbReference type="EMBL" id="JAAMPI010000538">
    <property type="protein sequence ID" value="KAF4630555.1"/>
    <property type="molecule type" value="Genomic_DNA"/>
</dbReference>
<sequence length="158" mass="17055">MLPPNILTVPSGTVSIYATSLSLSSNPGIPPPPSPSKKTKRLTKPLPPKVAVSFTWTYETASYAFKFVGPNPNGNYQLQDKLFHLPIENIDPVPSDQKLSVFVTYEGESVEMGPEGDVHMVQILTYAPGDTDQSQPTVTTVMFQGILHAARKAAAEGN</sequence>
<feature type="region of interest" description="Disordered" evidence="1">
    <location>
        <begin position="23"/>
        <end position="44"/>
    </location>
</feature>
<evidence type="ECO:0000256" key="1">
    <source>
        <dbReference type="SAM" id="MobiDB-lite"/>
    </source>
</evidence>